<accession>A0A0B7BN39</accession>
<protein>
    <submittedName>
        <fullName evidence="1">Uncharacterized protein</fullName>
    </submittedName>
</protein>
<dbReference type="EMBL" id="HACG01046690">
    <property type="protein sequence ID" value="CEK93555.1"/>
    <property type="molecule type" value="Transcribed_RNA"/>
</dbReference>
<proteinExistence type="predicted"/>
<reference evidence="1" key="1">
    <citation type="submission" date="2014-12" db="EMBL/GenBank/DDBJ databases">
        <title>Insight into the proteome of Arion vulgaris.</title>
        <authorList>
            <person name="Aradska J."/>
            <person name="Bulat T."/>
            <person name="Smidak R."/>
            <person name="Sarate P."/>
            <person name="Gangsoo J."/>
            <person name="Sialana F."/>
            <person name="Bilban M."/>
            <person name="Lubec G."/>
        </authorList>
    </citation>
    <scope>NUCLEOTIDE SEQUENCE</scope>
    <source>
        <tissue evidence="1">Skin</tissue>
    </source>
</reference>
<evidence type="ECO:0000313" key="1">
    <source>
        <dbReference type="EMBL" id="CEK93555.1"/>
    </source>
</evidence>
<gene>
    <name evidence="1" type="primary">ORF195971</name>
</gene>
<name>A0A0B7BN39_9EUPU</name>
<dbReference type="AlphaFoldDB" id="A0A0B7BN39"/>
<sequence>MFCSYVSILLMINVQMKGYKAFSLTEIDFTGGAALIGFHTPFVVQSSSSL</sequence>
<organism evidence="1">
    <name type="scientific">Arion vulgaris</name>
    <dbReference type="NCBI Taxonomy" id="1028688"/>
    <lineage>
        <taxon>Eukaryota</taxon>
        <taxon>Metazoa</taxon>
        <taxon>Spiralia</taxon>
        <taxon>Lophotrochozoa</taxon>
        <taxon>Mollusca</taxon>
        <taxon>Gastropoda</taxon>
        <taxon>Heterobranchia</taxon>
        <taxon>Euthyneura</taxon>
        <taxon>Panpulmonata</taxon>
        <taxon>Eupulmonata</taxon>
        <taxon>Stylommatophora</taxon>
        <taxon>Helicina</taxon>
        <taxon>Arionoidea</taxon>
        <taxon>Arionidae</taxon>
        <taxon>Arion</taxon>
    </lineage>
</organism>